<name>A0ABY9SE55_9ENTR</name>
<dbReference type="EMBL" id="CP133838">
    <property type="protein sequence ID" value="WMY74422.1"/>
    <property type="molecule type" value="Genomic_DNA"/>
</dbReference>
<gene>
    <name evidence="1" type="ORF">RHD99_00045</name>
</gene>
<keyword evidence="2" id="KW-1185">Reference proteome</keyword>
<sequence length="134" mass="15146">MNKLSGAEWVRYFPGKNSIDDLSPGFRMGVEKFYKALVQAGARVLIAATLRPPERAYLMHWSWMIANRKTPPNKVPDFKGVNINWVHEYDSKSIAAAVAMVNAYGMHNLHVAPALNSRHTEGNAIDMNISWRFC</sequence>
<accession>A0ABY9SE55</accession>
<proteinExistence type="predicted"/>
<dbReference type="Proteomes" id="UP001246690">
    <property type="component" value="Chromosome"/>
</dbReference>
<dbReference type="RefSeq" id="WP_309877050.1">
    <property type="nucleotide sequence ID" value="NZ_CP133838.1"/>
</dbReference>
<organism evidence="1 2">
    <name type="scientific">Buttiauxella selenatireducens</name>
    <dbReference type="NCBI Taxonomy" id="3073902"/>
    <lineage>
        <taxon>Bacteria</taxon>
        <taxon>Pseudomonadati</taxon>
        <taxon>Pseudomonadota</taxon>
        <taxon>Gammaproteobacteria</taxon>
        <taxon>Enterobacterales</taxon>
        <taxon>Enterobacteriaceae</taxon>
        <taxon>Buttiauxella</taxon>
    </lineage>
</organism>
<reference evidence="1 2" key="1">
    <citation type="submission" date="2023-09" db="EMBL/GenBank/DDBJ databases">
        <title>Buttiauxella selenatireducens sp. nov., isolated from the rhizosphere of Cardamine hupingshanesis.</title>
        <authorList>
            <person name="Zhang S."/>
            <person name="Xu Z."/>
            <person name="Wang H."/>
            <person name="Guo Y."/>
        </authorList>
    </citation>
    <scope>NUCLEOTIDE SEQUENCE [LARGE SCALE GENOMIC DNA]</scope>
    <source>
        <strain evidence="1 2">R73</strain>
    </source>
</reference>
<evidence type="ECO:0000313" key="1">
    <source>
        <dbReference type="EMBL" id="WMY74422.1"/>
    </source>
</evidence>
<evidence type="ECO:0000313" key="2">
    <source>
        <dbReference type="Proteomes" id="UP001246690"/>
    </source>
</evidence>
<protein>
    <submittedName>
        <fullName evidence="1">Peptidoglycan-binding domain-containing protein</fullName>
    </submittedName>
</protein>